<dbReference type="NCBIfam" id="NF041534">
    <property type="entry name" value="rodZ_Strepcoccus"/>
    <property type="match status" value="1"/>
</dbReference>
<evidence type="ECO:0000256" key="2">
    <source>
        <dbReference type="SAM" id="Phobius"/>
    </source>
</evidence>
<evidence type="ECO:0000313" key="4">
    <source>
        <dbReference type="Proteomes" id="UP000677616"/>
    </source>
</evidence>
<proteinExistence type="predicted"/>
<dbReference type="Pfam" id="PF13413">
    <property type="entry name" value="HTH_25"/>
    <property type="match status" value="1"/>
</dbReference>
<feature type="region of interest" description="Disordered" evidence="1">
    <location>
        <begin position="158"/>
        <end position="179"/>
    </location>
</feature>
<dbReference type="PANTHER" id="PTHR34475:SF1">
    <property type="entry name" value="CYTOSKELETON PROTEIN RODZ"/>
    <property type="match status" value="1"/>
</dbReference>
<dbReference type="Gene3D" id="1.10.260.40">
    <property type="entry name" value="lambda repressor-like DNA-binding domains"/>
    <property type="match status" value="1"/>
</dbReference>
<dbReference type="InterPro" id="IPR001387">
    <property type="entry name" value="Cro/C1-type_HTH"/>
</dbReference>
<evidence type="ECO:0000256" key="1">
    <source>
        <dbReference type="SAM" id="MobiDB-lite"/>
    </source>
</evidence>
<dbReference type="InterPro" id="IPR010982">
    <property type="entry name" value="Lambda_DNA-bd_dom_sf"/>
</dbReference>
<dbReference type="InterPro" id="IPR048211">
    <property type="entry name" value="RodZ-like"/>
</dbReference>
<feature type="transmembrane region" description="Helical" evidence="2">
    <location>
        <begin position="109"/>
        <end position="131"/>
    </location>
</feature>
<name>A0ABX7YJK8_9STRE</name>
<evidence type="ECO:0000313" key="3">
    <source>
        <dbReference type="EMBL" id="QUE53642.1"/>
    </source>
</evidence>
<protein>
    <submittedName>
        <fullName evidence="3">Helix-turn-helix domain-containing protein</fullName>
    </submittedName>
</protein>
<dbReference type="InterPro" id="IPR050400">
    <property type="entry name" value="Bact_Cytoskel_RodZ"/>
</dbReference>
<keyword evidence="2" id="KW-1133">Transmembrane helix</keyword>
<keyword evidence="4" id="KW-1185">Reference proteome</keyword>
<keyword evidence="2" id="KW-0472">Membrane</keyword>
<feature type="compositionally biased region" description="Low complexity" evidence="1">
    <location>
        <begin position="158"/>
        <end position="176"/>
    </location>
</feature>
<reference evidence="3 4" key="1">
    <citation type="submission" date="2021-04" db="EMBL/GenBank/DDBJ databases">
        <title>Complete genome sequence of a novel Streptococcus species.</title>
        <authorList>
            <person name="Teng J.L.L."/>
        </authorList>
    </citation>
    <scope>NUCLEOTIDE SEQUENCE [LARGE SCALE GENOMIC DNA]</scope>
    <source>
        <strain evidence="3 4">HKU75</strain>
    </source>
</reference>
<dbReference type="SUPFAM" id="SSF47413">
    <property type="entry name" value="lambda repressor-like DNA-binding domains"/>
    <property type="match status" value="1"/>
</dbReference>
<dbReference type="RefSeq" id="WP_212569815.1">
    <property type="nucleotide sequence ID" value="NZ_CP073084.1"/>
</dbReference>
<accession>A0ABX7YJK8</accession>
<sequence>MRQKSIGEVLRTARESRGWNFVELQRMTKIQAKYLQALEYNDFDFIPDPAYTRSFLQKYAEALDLDAAVLLDAYDNKQLVIYYEEGEEEESASELKRGYKVKKNRPKSYLPLIYLLLAATFILIFVTYIVLTRVQNQAGRQTPASSYTVVSQTSTEASSSVSSSSEASSSSSSSSQDTNLKLTVSGGGDQLAVTVKGVTGTVDVALSVKDATSWVSLTDSTIATGFTLSPESPTVSTSLAEGITSASLVLGVVEGVDVTIAGQKVDLSALTGQSATIVITIE</sequence>
<dbReference type="Proteomes" id="UP000677616">
    <property type="component" value="Chromosome"/>
</dbReference>
<keyword evidence="2" id="KW-0812">Transmembrane</keyword>
<dbReference type="PANTHER" id="PTHR34475">
    <property type="match status" value="1"/>
</dbReference>
<dbReference type="EMBL" id="CP073084">
    <property type="protein sequence ID" value="QUE53642.1"/>
    <property type="molecule type" value="Genomic_DNA"/>
</dbReference>
<gene>
    <name evidence="3" type="ORF">INT76_07310</name>
</gene>
<organism evidence="3 4">
    <name type="scientific">Streptococcus oriscaviae</name>
    <dbReference type="NCBI Taxonomy" id="2781599"/>
    <lineage>
        <taxon>Bacteria</taxon>
        <taxon>Bacillati</taxon>
        <taxon>Bacillota</taxon>
        <taxon>Bacilli</taxon>
        <taxon>Lactobacillales</taxon>
        <taxon>Streptococcaceae</taxon>
        <taxon>Streptococcus</taxon>
    </lineage>
</organism>
<dbReference type="CDD" id="cd00093">
    <property type="entry name" value="HTH_XRE"/>
    <property type="match status" value="1"/>
</dbReference>